<gene>
    <name evidence="2" type="ORF">TBRA_LOCUS14930</name>
</gene>
<evidence type="ECO:0000313" key="3">
    <source>
        <dbReference type="Proteomes" id="UP000479190"/>
    </source>
</evidence>
<sequence>MLETGIIEASESSYRSNIFLVPNHLIKKGIKAQINEIAREKLVAAKLRANITTIRKLMRSTLRWATAYGYYEVDYNKSVKLKCGNSTQKIFTNTAIVIKLNDSCVIDNKWARREPLYDGFIIPDVDIFSSIRQIKSRHCIALVGAVWNSVTQLLLHLGHRRRERERGEEIQRLEREREAARIRSQQAISPAEPPASTDSEEPPLRKKRQAPETPTAPPRPTLPIYPPIRTSMF</sequence>
<dbReference type="AlphaFoldDB" id="A0A6H5J1W7"/>
<name>A0A6H5J1W7_9HYME</name>
<feature type="region of interest" description="Disordered" evidence="1">
    <location>
        <begin position="165"/>
        <end position="233"/>
    </location>
</feature>
<feature type="compositionally biased region" description="Basic and acidic residues" evidence="1">
    <location>
        <begin position="165"/>
        <end position="181"/>
    </location>
</feature>
<reference evidence="2 3" key="1">
    <citation type="submission" date="2020-02" db="EMBL/GenBank/DDBJ databases">
        <authorList>
            <person name="Ferguson B K."/>
        </authorList>
    </citation>
    <scope>NUCLEOTIDE SEQUENCE [LARGE SCALE GENOMIC DNA]</scope>
</reference>
<dbReference type="Proteomes" id="UP000479190">
    <property type="component" value="Unassembled WGS sequence"/>
</dbReference>
<proteinExistence type="predicted"/>
<protein>
    <submittedName>
        <fullName evidence="2">Uncharacterized protein</fullName>
    </submittedName>
</protein>
<feature type="compositionally biased region" description="Pro residues" evidence="1">
    <location>
        <begin position="214"/>
        <end position="226"/>
    </location>
</feature>
<keyword evidence="3" id="KW-1185">Reference proteome</keyword>
<accession>A0A6H5J1W7</accession>
<evidence type="ECO:0000256" key="1">
    <source>
        <dbReference type="SAM" id="MobiDB-lite"/>
    </source>
</evidence>
<organism evidence="2 3">
    <name type="scientific">Trichogramma brassicae</name>
    <dbReference type="NCBI Taxonomy" id="86971"/>
    <lineage>
        <taxon>Eukaryota</taxon>
        <taxon>Metazoa</taxon>
        <taxon>Ecdysozoa</taxon>
        <taxon>Arthropoda</taxon>
        <taxon>Hexapoda</taxon>
        <taxon>Insecta</taxon>
        <taxon>Pterygota</taxon>
        <taxon>Neoptera</taxon>
        <taxon>Endopterygota</taxon>
        <taxon>Hymenoptera</taxon>
        <taxon>Apocrita</taxon>
        <taxon>Proctotrupomorpha</taxon>
        <taxon>Chalcidoidea</taxon>
        <taxon>Trichogrammatidae</taxon>
        <taxon>Trichogramma</taxon>
    </lineage>
</organism>
<evidence type="ECO:0000313" key="2">
    <source>
        <dbReference type="EMBL" id="CAB0043342.1"/>
    </source>
</evidence>
<dbReference type="EMBL" id="CADCXV010001309">
    <property type="protein sequence ID" value="CAB0043342.1"/>
    <property type="molecule type" value="Genomic_DNA"/>
</dbReference>